<evidence type="ECO:0000256" key="6">
    <source>
        <dbReference type="ARBA" id="ARBA00023136"/>
    </source>
</evidence>
<organism evidence="9 10">
    <name type="scientific">Taibaiella soli</name>
    <dbReference type="NCBI Taxonomy" id="1649169"/>
    <lineage>
        <taxon>Bacteria</taxon>
        <taxon>Pseudomonadati</taxon>
        <taxon>Bacteroidota</taxon>
        <taxon>Chitinophagia</taxon>
        <taxon>Chitinophagales</taxon>
        <taxon>Chitinophagaceae</taxon>
        <taxon>Taibaiella</taxon>
    </lineage>
</organism>
<dbReference type="PANTHER" id="PTHR30026">
    <property type="entry name" value="OUTER MEMBRANE PROTEIN TOLC"/>
    <property type="match status" value="1"/>
</dbReference>
<evidence type="ECO:0000256" key="5">
    <source>
        <dbReference type="ARBA" id="ARBA00022692"/>
    </source>
</evidence>
<proteinExistence type="inferred from homology"/>
<comment type="caution">
    <text evidence="9">The sequence shown here is derived from an EMBL/GenBank/DDBJ whole genome shotgun (WGS) entry which is preliminary data.</text>
</comment>
<sequence>MMQNGWLKYGISATLLWAATIAGAQDATDTLPSVWNLNDCIEYANTHNYNINTQRYSKESSQQNLLLSKSALLPNLYGNGSFSVNHTGAGIANPSQESSTSTTGTASVNTAWTLFNGGYLRKDIQQKEIAVQTAGLSIDENINNVELQVTQAYLYILLDKETIIYNEDLIKTSQAQLEQMQQQFAVGSAAKKDVIQLEAQLAQDKYNLVTSKSTERIDKLTLKKLLLLPSEVDFDIVKPDTIFSLELLPPLQDVQATALDFRPEVKISELSLKSQELSLAKAKAGYLPTLSLSGGIGTNIGNTTSYSLGFSLDNSFYQQAGVNLSVPIFTRRVNKTNVALARIGIKQAELDLQNTKVTLSQTVEQAYINAVNTQNQYVSAKEQLVYNTEAFRISSEELKIGSLNMVGYIQQRNLYVQSLQQFVQAKYNAAMSLKIYKFYKGEPFTLN</sequence>
<evidence type="ECO:0000313" key="10">
    <source>
        <dbReference type="Proteomes" id="UP000248745"/>
    </source>
</evidence>
<keyword evidence="10" id="KW-1185">Reference proteome</keyword>
<dbReference type="EMBL" id="QKTW01000003">
    <property type="protein sequence ID" value="PZF74573.1"/>
    <property type="molecule type" value="Genomic_DNA"/>
</dbReference>
<evidence type="ECO:0000256" key="4">
    <source>
        <dbReference type="ARBA" id="ARBA00022452"/>
    </source>
</evidence>
<feature type="signal peptide" evidence="8">
    <location>
        <begin position="1"/>
        <end position="24"/>
    </location>
</feature>
<evidence type="ECO:0000256" key="7">
    <source>
        <dbReference type="ARBA" id="ARBA00023237"/>
    </source>
</evidence>
<dbReference type="Proteomes" id="UP000248745">
    <property type="component" value="Unassembled WGS sequence"/>
</dbReference>
<keyword evidence="8" id="KW-0732">Signal</keyword>
<reference evidence="9 10" key="1">
    <citation type="submission" date="2018-06" db="EMBL/GenBank/DDBJ databases">
        <title>Mucibacter soli gen. nov., sp. nov., a new member of the family Chitinophagaceae producing mucin.</title>
        <authorList>
            <person name="Kim M.-K."/>
            <person name="Park S."/>
            <person name="Kim T.-S."/>
            <person name="Joung Y."/>
            <person name="Han J.-H."/>
            <person name="Kim S.B."/>
        </authorList>
    </citation>
    <scope>NUCLEOTIDE SEQUENCE [LARGE SCALE GENOMIC DNA]</scope>
    <source>
        <strain evidence="9 10">R1-15</strain>
    </source>
</reference>
<dbReference type="InterPro" id="IPR051906">
    <property type="entry name" value="TolC-like"/>
</dbReference>
<evidence type="ECO:0000256" key="2">
    <source>
        <dbReference type="ARBA" id="ARBA00007613"/>
    </source>
</evidence>
<dbReference type="GO" id="GO:0015562">
    <property type="term" value="F:efflux transmembrane transporter activity"/>
    <property type="evidence" value="ECO:0007669"/>
    <property type="project" value="InterPro"/>
</dbReference>
<comment type="similarity">
    <text evidence="2">Belongs to the outer membrane factor (OMF) (TC 1.B.17) family.</text>
</comment>
<feature type="chain" id="PRO_5016023027" evidence="8">
    <location>
        <begin position="25"/>
        <end position="447"/>
    </location>
</feature>
<name>A0A2W2C391_9BACT</name>
<protein>
    <submittedName>
        <fullName evidence="9">TolC family protein</fullName>
    </submittedName>
</protein>
<dbReference type="Pfam" id="PF02321">
    <property type="entry name" value="OEP"/>
    <property type="match status" value="2"/>
</dbReference>
<dbReference type="RefSeq" id="WP_110997413.1">
    <property type="nucleotide sequence ID" value="NZ_QKTW01000003.1"/>
</dbReference>
<dbReference type="GO" id="GO:1990281">
    <property type="term" value="C:efflux pump complex"/>
    <property type="evidence" value="ECO:0007669"/>
    <property type="project" value="TreeGrafter"/>
</dbReference>
<keyword evidence="7" id="KW-0998">Cell outer membrane</keyword>
<gene>
    <name evidence="9" type="ORF">DN068_03070</name>
</gene>
<evidence type="ECO:0000256" key="3">
    <source>
        <dbReference type="ARBA" id="ARBA00022448"/>
    </source>
</evidence>
<evidence type="ECO:0000256" key="8">
    <source>
        <dbReference type="SAM" id="SignalP"/>
    </source>
</evidence>
<dbReference type="SUPFAM" id="SSF56954">
    <property type="entry name" value="Outer membrane efflux proteins (OEP)"/>
    <property type="match status" value="1"/>
</dbReference>
<accession>A0A2W2C391</accession>
<dbReference type="PANTHER" id="PTHR30026:SF20">
    <property type="entry name" value="OUTER MEMBRANE PROTEIN TOLC"/>
    <property type="match status" value="1"/>
</dbReference>
<dbReference type="Gene3D" id="1.20.1600.10">
    <property type="entry name" value="Outer membrane efflux proteins (OEP)"/>
    <property type="match status" value="1"/>
</dbReference>
<evidence type="ECO:0000313" key="9">
    <source>
        <dbReference type="EMBL" id="PZF74573.1"/>
    </source>
</evidence>
<keyword evidence="3" id="KW-0813">Transport</keyword>
<keyword evidence="6" id="KW-0472">Membrane</keyword>
<keyword evidence="4" id="KW-1134">Transmembrane beta strand</keyword>
<dbReference type="OrthoDB" id="9811587at2"/>
<keyword evidence="5" id="KW-0812">Transmembrane</keyword>
<comment type="subcellular location">
    <subcellularLocation>
        <location evidence="1">Cell outer membrane</location>
    </subcellularLocation>
</comment>
<dbReference type="GO" id="GO:0009279">
    <property type="term" value="C:cell outer membrane"/>
    <property type="evidence" value="ECO:0007669"/>
    <property type="project" value="UniProtKB-SubCell"/>
</dbReference>
<dbReference type="AlphaFoldDB" id="A0A2W2C391"/>
<dbReference type="GO" id="GO:0015288">
    <property type="term" value="F:porin activity"/>
    <property type="evidence" value="ECO:0007669"/>
    <property type="project" value="TreeGrafter"/>
</dbReference>
<dbReference type="InterPro" id="IPR003423">
    <property type="entry name" value="OMP_efflux"/>
</dbReference>
<evidence type="ECO:0000256" key="1">
    <source>
        <dbReference type="ARBA" id="ARBA00004442"/>
    </source>
</evidence>